<dbReference type="PANTHER" id="PTHR13026">
    <property type="entry name" value="NNP-1 PROTEIN NOVEL NUCLEAR PROTEIN 1 NOP52"/>
    <property type="match status" value="1"/>
</dbReference>
<evidence type="ECO:0008006" key="8">
    <source>
        <dbReference type="Google" id="ProtNLM"/>
    </source>
</evidence>
<feature type="compositionally biased region" description="Basic and acidic residues" evidence="5">
    <location>
        <begin position="444"/>
        <end position="467"/>
    </location>
</feature>
<keyword evidence="4" id="KW-0539">Nucleus</keyword>
<dbReference type="AlphaFoldDB" id="A0AAV8VST1"/>
<evidence type="ECO:0000313" key="6">
    <source>
        <dbReference type="EMBL" id="KAJ8917387.1"/>
    </source>
</evidence>
<dbReference type="InterPro" id="IPR010301">
    <property type="entry name" value="RRP1"/>
</dbReference>
<feature type="region of interest" description="Disordered" evidence="5">
    <location>
        <begin position="444"/>
        <end position="470"/>
    </location>
</feature>
<dbReference type="GO" id="GO:0006364">
    <property type="term" value="P:rRNA processing"/>
    <property type="evidence" value="ECO:0007669"/>
    <property type="project" value="UniProtKB-KW"/>
</dbReference>
<name>A0AAV8VST1_9CUCU</name>
<feature type="region of interest" description="Disordered" evidence="5">
    <location>
        <begin position="271"/>
        <end position="301"/>
    </location>
</feature>
<protein>
    <recommendedName>
        <fullName evidence="8">Ribosomal RNA processing protein 1 homolog</fullName>
    </recommendedName>
</protein>
<accession>A0AAV8VST1</accession>
<comment type="subcellular location">
    <subcellularLocation>
        <location evidence="1">Nucleus</location>
    </subcellularLocation>
</comment>
<proteinExistence type="inferred from homology"/>
<evidence type="ECO:0000256" key="1">
    <source>
        <dbReference type="ARBA" id="ARBA00004123"/>
    </source>
</evidence>
<evidence type="ECO:0000256" key="2">
    <source>
        <dbReference type="ARBA" id="ARBA00006374"/>
    </source>
</evidence>
<keyword evidence="3" id="KW-0698">rRNA processing</keyword>
<feature type="region of interest" description="Disordered" evidence="5">
    <location>
        <begin position="387"/>
        <end position="422"/>
    </location>
</feature>
<feature type="compositionally biased region" description="Basic and acidic residues" evidence="5">
    <location>
        <begin position="399"/>
        <end position="422"/>
    </location>
</feature>
<feature type="compositionally biased region" description="Low complexity" evidence="5">
    <location>
        <begin position="567"/>
        <end position="577"/>
    </location>
</feature>
<dbReference type="GO" id="GO:0030688">
    <property type="term" value="C:preribosome, small subunit precursor"/>
    <property type="evidence" value="ECO:0007669"/>
    <property type="project" value="InterPro"/>
</dbReference>
<dbReference type="PANTHER" id="PTHR13026:SF0">
    <property type="entry name" value="RIBOSOMAL RNA PROCESSING 1B"/>
    <property type="match status" value="1"/>
</dbReference>
<evidence type="ECO:0000256" key="4">
    <source>
        <dbReference type="ARBA" id="ARBA00023242"/>
    </source>
</evidence>
<gene>
    <name evidence="6" type="ORF">NQ315_002411</name>
</gene>
<dbReference type="Pfam" id="PF05997">
    <property type="entry name" value="Nop52"/>
    <property type="match status" value="1"/>
</dbReference>
<evidence type="ECO:0000313" key="7">
    <source>
        <dbReference type="Proteomes" id="UP001159042"/>
    </source>
</evidence>
<comment type="similarity">
    <text evidence="2">Belongs to the RRP1 family.</text>
</comment>
<reference evidence="6 7" key="1">
    <citation type="journal article" date="2023" name="Insect Mol. Biol.">
        <title>Genome sequencing provides insights into the evolution of gene families encoding plant cell wall-degrading enzymes in longhorned beetles.</title>
        <authorList>
            <person name="Shin N.R."/>
            <person name="Okamura Y."/>
            <person name="Kirsch R."/>
            <person name="Pauchet Y."/>
        </authorList>
    </citation>
    <scope>NUCLEOTIDE SEQUENCE [LARGE SCALE GENOMIC DNA]</scope>
    <source>
        <strain evidence="6">EAD_L_NR</strain>
    </source>
</reference>
<comment type="caution">
    <text evidence="6">The sequence shown here is derived from an EMBL/GenBank/DDBJ whole genome shotgun (WGS) entry which is preliminary data.</text>
</comment>
<evidence type="ECO:0000256" key="3">
    <source>
        <dbReference type="ARBA" id="ARBA00022552"/>
    </source>
</evidence>
<sequence length="726" mass="83388">MAVMAVSERRSANPREKNMISESKTKKKVYLIAQELKLARVLAGNNKTSRDRALKTLKKWFAHRSKTLPFTDKDFQRIWKGLYFSMWMSDKPLIQEECAENISSLIHFQTIDESLLFFKAGLTILINEWFGIDQLRLDKFLMLVRRLLRHMLMALKTHGLGKKNIDKFGEVILYTILNTGIHPPTGLFMHFTEIYLEEIAKVTKGNIPSERIIDFIRPFIKKLVVTTDGREMSHVRKFIFNYLMKQSDLGLEYQVKYDAWKREGFPGSIDSMQKVKSDGDAQKLSNNTEDDTGEKPLDPRAGRVDVELPQLKFKAKDVVSALTEFKFDKDSNSKSRKTLNELINQFTKMCKGVYPLGVKRVLDLQKDSYDTSVRKAANRLIKFEQKLMGKDKKRKRSGKKDEEKTEVAQKRRKLDQEVDKGESSVTEKELKEFIQKSEGVKEAKKEKKKRVDKEQGVGDKTGDEKTVKLSKRKRKIDLDEDKKEIKKKRNMKEAALEVIINNIECVFERNSGTWVVYNIRKRNVDVPSTKTEVSDFVISKQANSHKSKATEQCIPNENKTSPPEGPPGELSSPKSGLSCVRLFESPPESKELFPKSAWDEALQEGEYEICIPSKKHIARLKRKAKKTDQNVHELINTSLKQLKGKSRLSLDSRLVKNPFSTPGSTKKVKINTKLNMSQEIHEHVQQILSSPGIPYDANKKPLKPLLKTSACSTPVNPFYNKQLSNW</sequence>
<keyword evidence="7" id="KW-1185">Reference proteome</keyword>
<dbReference type="Proteomes" id="UP001159042">
    <property type="component" value="Unassembled WGS sequence"/>
</dbReference>
<evidence type="ECO:0000256" key="5">
    <source>
        <dbReference type="SAM" id="MobiDB-lite"/>
    </source>
</evidence>
<dbReference type="EMBL" id="JANEYG010000034">
    <property type="protein sequence ID" value="KAJ8917387.1"/>
    <property type="molecule type" value="Genomic_DNA"/>
</dbReference>
<organism evidence="6 7">
    <name type="scientific">Exocentrus adspersus</name>
    <dbReference type="NCBI Taxonomy" id="1586481"/>
    <lineage>
        <taxon>Eukaryota</taxon>
        <taxon>Metazoa</taxon>
        <taxon>Ecdysozoa</taxon>
        <taxon>Arthropoda</taxon>
        <taxon>Hexapoda</taxon>
        <taxon>Insecta</taxon>
        <taxon>Pterygota</taxon>
        <taxon>Neoptera</taxon>
        <taxon>Endopterygota</taxon>
        <taxon>Coleoptera</taxon>
        <taxon>Polyphaga</taxon>
        <taxon>Cucujiformia</taxon>
        <taxon>Chrysomeloidea</taxon>
        <taxon>Cerambycidae</taxon>
        <taxon>Lamiinae</taxon>
        <taxon>Acanthocinini</taxon>
        <taxon>Exocentrus</taxon>
    </lineage>
</organism>
<feature type="region of interest" description="Disordered" evidence="5">
    <location>
        <begin position="541"/>
        <end position="577"/>
    </location>
</feature>
<dbReference type="GO" id="GO:0005634">
    <property type="term" value="C:nucleus"/>
    <property type="evidence" value="ECO:0007669"/>
    <property type="project" value="UniProtKB-SubCell"/>
</dbReference>